<dbReference type="PANTHER" id="PTHR48078:SF19">
    <property type="entry name" value="ACT DOMAIN-CONTAINING PROTEIN"/>
    <property type="match status" value="1"/>
</dbReference>
<dbReference type="GO" id="GO:0006565">
    <property type="term" value="P:L-serine catabolic process"/>
    <property type="evidence" value="ECO:0007669"/>
    <property type="project" value="TreeGrafter"/>
</dbReference>
<dbReference type="GO" id="GO:0004794">
    <property type="term" value="F:threonine deaminase activity"/>
    <property type="evidence" value="ECO:0007669"/>
    <property type="project" value="InterPro"/>
</dbReference>
<evidence type="ECO:0000313" key="9">
    <source>
        <dbReference type="Proteomes" id="UP000801492"/>
    </source>
</evidence>
<dbReference type="Gene3D" id="3.40.50.1100">
    <property type="match status" value="2"/>
</dbReference>
<dbReference type="PANTHER" id="PTHR48078">
    <property type="entry name" value="THREONINE DEHYDRATASE, MITOCHONDRIAL-RELATED"/>
    <property type="match status" value="1"/>
</dbReference>
<dbReference type="InterPro" id="IPR050147">
    <property type="entry name" value="Ser/Thr_Dehydratase"/>
</dbReference>
<dbReference type="InterPro" id="IPR005789">
    <property type="entry name" value="Thr_deHydtase_catblc"/>
</dbReference>
<evidence type="ECO:0000313" key="8">
    <source>
        <dbReference type="EMBL" id="KAF2892749.1"/>
    </source>
</evidence>
<name>A0A8K0CSF8_IGNLU</name>
<feature type="domain" description="Tryptophan synthase beta chain-like PALP" evidence="7">
    <location>
        <begin position="42"/>
        <end position="330"/>
    </location>
</feature>
<dbReference type="GO" id="GO:0006567">
    <property type="term" value="P:L-threonine catabolic process"/>
    <property type="evidence" value="ECO:0007669"/>
    <property type="project" value="InterPro"/>
</dbReference>
<dbReference type="EMBL" id="VTPC01008522">
    <property type="protein sequence ID" value="KAF2892749.1"/>
    <property type="molecule type" value="Genomic_DNA"/>
</dbReference>
<dbReference type="FunFam" id="3.40.50.1100:FF:000007">
    <property type="entry name" value="L-threonine dehydratase catabolic TdcB"/>
    <property type="match status" value="1"/>
</dbReference>
<evidence type="ECO:0000256" key="6">
    <source>
        <dbReference type="ARBA" id="ARBA00042605"/>
    </source>
</evidence>
<dbReference type="InterPro" id="IPR001926">
    <property type="entry name" value="TrpB-like_PALP"/>
</dbReference>
<dbReference type="Pfam" id="PF00291">
    <property type="entry name" value="PALP"/>
    <property type="match status" value="1"/>
</dbReference>
<evidence type="ECO:0000259" key="7">
    <source>
        <dbReference type="Pfam" id="PF00291"/>
    </source>
</evidence>
<accession>A0A8K0CSF8</accession>
<dbReference type="InterPro" id="IPR044561">
    <property type="entry name" value="ACT_ThrD-II-like"/>
</dbReference>
<evidence type="ECO:0000256" key="5">
    <source>
        <dbReference type="ARBA" id="ARBA00041766"/>
    </source>
</evidence>
<dbReference type="AlphaFoldDB" id="A0A8K0CSF8"/>
<reference evidence="8" key="1">
    <citation type="submission" date="2019-08" db="EMBL/GenBank/DDBJ databases">
        <title>The genome of the North American firefly Photinus pyralis.</title>
        <authorList>
            <consortium name="Photinus pyralis genome working group"/>
            <person name="Fallon T.R."/>
            <person name="Sander Lower S.E."/>
            <person name="Weng J.-K."/>
        </authorList>
    </citation>
    <scope>NUCLEOTIDE SEQUENCE</scope>
    <source>
        <strain evidence="8">TRF0915ILg1</strain>
        <tissue evidence="8">Whole body</tissue>
    </source>
</reference>
<evidence type="ECO:0000256" key="4">
    <source>
        <dbReference type="ARBA" id="ARBA00023239"/>
    </source>
</evidence>
<dbReference type="NCBIfam" id="TIGR01127">
    <property type="entry name" value="ilvA_1Cterm"/>
    <property type="match status" value="1"/>
</dbReference>
<keyword evidence="4" id="KW-0456">Lyase</keyword>
<evidence type="ECO:0000256" key="2">
    <source>
        <dbReference type="ARBA" id="ARBA00010869"/>
    </source>
</evidence>
<dbReference type="Gene3D" id="3.30.70.260">
    <property type="match status" value="1"/>
</dbReference>
<dbReference type="InterPro" id="IPR036052">
    <property type="entry name" value="TrpB-like_PALP_sf"/>
</dbReference>
<evidence type="ECO:0000256" key="1">
    <source>
        <dbReference type="ARBA" id="ARBA00001933"/>
    </source>
</evidence>
<gene>
    <name evidence="8" type="ORF">ILUMI_13424</name>
</gene>
<dbReference type="SUPFAM" id="SSF53686">
    <property type="entry name" value="Tryptophan synthase beta subunit-like PLP-dependent enzymes"/>
    <property type="match status" value="1"/>
</dbReference>
<organism evidence="8 9">
    <name type="scientific">Ignelater luminosus</name>
    <name type="common">Cucubano</name>
    <name type="synonym">Pyrophorus luminosus</name>
    <dbReference type="NCBI Taxonomy" id="2038154"/>
    <lineage>
        <taxon>Eukaryota</taxon>
        <taxon>Metazoa</taxon>
        <taxon>Ecdysozoa</taxon>
        <taxon>Arthropoda</taxon>
        <taxon>Hexapoda</taxon>
        <taxon>Insecta</taxon>
        <taxon>Pterygota</taxon>
        <taxon>Neoptera</taxon>
        <taxon>Endopterygota</taxon>
        <taxon>Coleoptera</taxon>
        <taxon>Polyphaga</taxon>
        <taxon>Elateriformia</taxon>
        <taxon>Elateroidea</taxon>
        <taxon>Elateridae</taxon>
        <taxon>Agrypninae</taxon>
        <taxon>Pyrophorini</taxon>
        <taxon>Ignelater</taxon>
    </lineage>
</organism>
<proteinExistence type="inferred from homology"/>
<keyword evidence="3" id="KW-0663">Pyridoxal phosphate</keyword>
<comment type="cofactor">
    <cofactor evidence="1">
        <name>pyridoxal 5'-phosphate</name>
        <dbReference type="ChEBI" id="CHEBI:597326"/>
    </cofactor>
</comment>
<comment type="similarity">
    <text evidence="2">Belongs to the serine/threonine dehydratase family.</text>
</comment>
<sequence length="438" mass="47661">MEELMYHSTVDDEEEIKDPYCDPDHPVNVPYDDVIAAEAKIKDGIICTPCDKTRLSEIYGIHLYLKKDFLQYTGNFKERGARYTLLMLDDEKKKKGVVSASLGNHAQAICYHGMLLNIPTTVVMPVVAPIMKISQCKKYNATVVVQGRDMAEAKRIALRLAKNNGLTYVNGYDHPQVIAGQGTIGMEVLAQVPDVDAIIIPCGGGGLIAGVALAAKKLKPSVKIIGVESEKCPGFSQSMKDGKPSKVGVEATLADGLAVPLIGFNSFETAKRYIDRMVVVKEQSIALAILRYVEVEKCVVEGAGACGLAAVIEGQMNEFKGKKVVSILSGGNIDTTILGRCLERGLAADGRFVKAKVTISDRPGGMAELVKLIASLGANIKDILQERAWVTQDVFSVEVICICETRDMPHSVELRDLLRKHYKKVKMDIPEVCTSSKC</sequence>
<comment type="caution">
    <text evidence="8">The sequence shown here is derived from an EMBL/GenBank/DDBJ whole genome shotgun (WGS) entry which is preliminary data.</text>
</comment>
<keyword evidence="9" id="KW-1185">Reference proteome</keyword>
<dbReference type="CDD" id="cd04886">
    <property type="entry name" value="ACT_ThrD-II-like"/>
    <property type="match status" value="1"/>
</dbReference>
<dbReference type="OrthoDB" id="4418812at2759"/>
<evidence type="ECO:0000256" key="3">
    <source>
        <dbReference type="ARBA" id="ARBA00022898"/>
    </source>
</evidence>
<dbReference type="CDD" id="cd01562">
    <property type="entry name" value="Thr-dehyd"/>
    <property type="match status" value="1"/>
</dbReference>
<dbReference type="GO" id="GO:0009097">
    <property type="term" value="P:isoleucine biosynthetic process"/>
    <property type="evidence" value="ECO:0007669"/>
    <property type="project" value="TreeGrafter"/>
</dbReference>
<protein>
    <recommendedName>
        <fullName evidence="5">L-serine deaminase</fullName>
    </recommendedName>
    <alternativeName>
        <fullName evidence="6">L-threonine dehydratase</fullName>
    </alternativeName>
</protein>
<dbReference type="GO" id="GO:0003941">
    <property type="term" value="F:L-serine ammonia-lyase activity"/>
    <property type="evidence" value="ECO:0007669"/>
    <property type="project" value="TreeGrafter"/>
</dbReference>
<dbReference type="Proteomes" id="UP000801492">
    <property type="component" value="Unassembled WGS sequence"/>
</dbReference>